<dbReference type="Proteomes" id="UP000245783">
    <property type="component" value="Unassembled WGS sequence"/>
</dbReference>
<gene>
    <name evidence="2" type="ORF">IE81DRAFT_321039</name>
</gene>
<proteinExistence type="predicted"/>
<name>A0A316W6J1_9BASI</name>
<organism evidence="2 3">
    <name type="scientific">Ceraceosorus guamensis</name>
    <dbReference type="NCBI Taxonomy" id="1522189"/>
    <lineage>
        <taxon>Eukaryota</taxon>
        <taxon>Fungi</taxon>
        <taxon>Dikarya</taxon>
        <taxon>Basidiomycota</taxon>
        <taxon>Ustilaginomycotina</taxon>
        <taxon>Exobasidiomycetes</taxon>
        <taxon>Ceraceosorales</taxon>
        <taxon>Ceraceosoraceae</taxon>
        <taxon>Ceraceosorus</taxon>
    </lineage>
</organism>
<keyword evidence="3" id="KW-1185">Reference proteome</keyword>
<evidence type="ECO:0000313" key="3">
    <source>
        <dbReference type="Proteomes" id="UP000245783"/>
    </source>
</evidence>
<evidence type="ECO:0000256" key="1">
    <source>
        <dbReference type="SAM" id="MobiDB-lite"/>
    </source>
</evidence>
<feature type="compositionally biased region" description="Basic and acidic residues" evidence="1">
    <location>
        <begin position="50"/>
        <end position="68"/>
    </location>
</feature>
<feature type="non-terminal residue" evidence="2">
    <location>
        <position position="1"/>
    </location>
</feature>
<dbReference type="GeneID" id="37035088"/>
<evidence type="ECO:0000313" key="2">
    <source>
        <dbReference type="EMBL" id="PWN44718.1"/>
    </source>
</evidence>
<feature type="non-terminal residue" evidence="2">
    <location>
        <position position="68"/>
    </location>
</feature>
<accession>A0A316W6J1</accession>
<feature type="region of interest" description="Disordered" evidence="1">
    <location>
        <begin position="23"/>
        <end position="68"/>
    </location>
</feature>
<reference evidence="2 3" key="1">
    <citation type="journal article" date="2018" name="Mol. Biol. Evol.">
        <title>Broad Genomic Sampling Reveals a Smut Pathogenic Ancestry of the Fungal Clade Ustilaginomycotina.</title>
        <authorList>
            <person name="Kijpornyongpan T."/>
            <person name="Mondo S.J."/>
            <person name="Barry K."/>
            <person name="Sandor L."/>
            <person name="Lee J."/>
            <person name="Lipzen A."/>
            <person name="Pangilinan J."/>
            <person name="LaButti K."/>
            <person name="Hainaut M."/>
            <person name="Henrissat B."/>
            <person name="Grigoriev I.V."/>
            <person name="Spatafora J.W."/>
            <person name="Aime M.C."/>
        </authorList>
    </citation>
    <scope>NUCLEOTIDE SEQUENCE [LARGE SCALE GENOMIC DNA]</scope>
    <source>
        <strain evidence="2 3">MCA 4658</strain>
    </source>
</reference>
<dbReference type="RefSeq" id="XP_025371878.1">
    <property type="nucleotide sequence ID" value="XM_025513218.1"/>
</dbReference>
<dbReference type="AlphaFoldDB" id="A0A316W6J1"/>
<dbReference type="InParanoid" id="A0A316W6J1"/>
<sequence length="68" mass="8063">ISVVMCVAGVKSIAIVDQDLDRDERRSRKGYRKRDQDLGRNVRHSRKERRNRDLSLRSEKSVVRCQEH</sequence>
<protein>
    <submittedName>
        <fullName evidence="2">Uncharacterized protein</fullName>
    </submittedName>
</protein>
<dbReference type="EMBL" id="KZ819359">
    <property type="protein sequence ID" value="PWN44718.1"/>
    <property type="molecule type" value="Genomic_DNA"/>
</dbReference>